<sequence length="69" mass="7828">MSDGGDTISNVALNLKCINVWKTFRFDKTSGQRVRRMSGRIDADETCGFLNINLQQRDDVMMNNCDVLV</sequence>
<name>A0A6A4RUC5_SCOMX</name>
<evidence type="ECO:0000313" key="2">
    <source>
        <dbReference type="Proteomes" id="UP000438429"/>
    </source>
</evidence>
<protein>
    <submittedName>
        <fullName evidence="1">Uncharacterized protein</fullName>
    </submittedName>
</protein>
<evidence type="ECO:0000313" key="1">
    <source>
        <dbReference type="EMBL" id="KAF0022771.1"/>
    </source>
</evidence>
<gene>
    <name evidence="1" type="ORF">F2P81_024752</name>
</gene>
<dbReference type="Proteomes" id="UP000438429">
    <property type="component" value="Unassembled WGS sequence"/>
</dbReference>
<dbReference type="EMBL" id="VEVO01000023">
    <property type="protein sequence ID" value="KAF0022771.1"/>
    <property type="molecule type" value="Genomic_DNA"/>
</dbReference>
<dbReference type="AlphaFoldDB" id="A0A6A4RUC5"/>
<comment type="caution">
    <text evidence="1">The sequence shown here is derived from an EMBL/GenBank/DDBJ whole genome shotgun (WGS) entry which is preliminary data.</text>
</comment>
<reference evidence="1 2" key="1">
    <citation type="submission" date="2019-06" db="EMBL/GenBank/DDBJ databases">
        <title>Draft genomes of female and male turbot (Scophthalmus maximus).</title>
        <authorList>
            <person name="Xu H."/>
            <person name="Xu X.-W."/>
            <person name="Shao C."/>
            <person name="Chen S."/>
        </authorList>
    </citation>
    <scope>NUCLEOTIDE SEQUENCE [LARGE SCALE GENOMIC DNA]</scope>
    <source>
        <strain evidence="1">Ysfricsl-2016a</strain>
        <tissue evidence="1">Blood</tissue>
    </source>
</reference>
<accession>A0A6A4RUC5</accession>
<organism evidence="1 2">
    <name type="scientific">Scophthalmus maximus</name>
    <name type="common">Turbot</name>
    <name type="synonym">Psetta maxima</name>
    <dbReference type="NCBI Taxonomy" id="52904"/>
    <lineage>
        <taxon>Eukaryota</taxon>
        <taxon>Metazoa</taxon>
        <taxon>Chordata</taxon>
        <taxon>Craniata</taxon>
        <taxon>Vertebrata</taxon>
        <taxon>Euteleostomi</taxon>
        <taxon>Actinopterygii</taxon>
        <taxon>Neopterygii</taxon>
        <taxon>Teleostei</taxon>
        <taxon>Neoteleostei</taxon>
        <taxon>Acanthomorphata</taxon>
        <taxon>Carangaria</taxon>
        <taxon>Pleuronectiformes</taxon>
        <taxon>Pleuronectoidei</taxon>
        <taxon>Scophthalmidae</taxon>
        <taxon>Scophthalmus</taxon>
    </lineage>
</organism>
<proteinExistence type="predicted"/>